<evidence type="ECO:0000313" key="2">
    <source>
        <dbReference type="EMBL" id="CAK0833063.1"/>
    </source>
</evidence>
<comment type="caution">
    <text evidence="2">The sequence shown here is derived from an EMBL/GenBank/DDBJ whole genome shotgun (WGS) entry which is preliminary data.</text>
</comment>
<gene>
    <name evidence="2" type="ORF">PCOR1329_LOCUS30890</name>
</gene>
<dbReference type="Proteomes" id="UP001189429">
    <property type="component" value="Unassembled WGS sequence"/>
</dbReference>
<dbReference type="Pfam" id="PF00891">
    <property type="entry name" value="Methyltransf_2"/>
    <property type="match status" value="1"/>
</dbReference>
<protein>
    <recommendedName>
        <fullName evidence="1">O-methyltransferase C-terminal domain-containing protein</fullName>
    </recommendedName>
</protein>
<name>A0ABN9SML5_9DINO</name>
<dbReference type="EMBL" id="CAUYUJ010012014">
    <property type="protein sequence ID" value="CAK0833063.1"/>
    <property type="molecule type" value="Genomic_DNA"/>
</dbReference>
<proteinExistence type="predicted"/>
<feature type="non-terminal residue" evidence="2">
    <location>
        <position position="225"/>
    </location>
</feature>
<organism evidence="2 3">
    <name type="scientific">Prorocentrum cordatum</name>
    <dbReference type="NCBI Taxonomy" id="2364126"/>
    <lineage>
        <taxon>Eukaryota</taxon>
        <taxon>Sar</taxon>
        <taxon>Alveolata</taxon>
        <taxon>Dinophyceae</taxon>
        <taxon>Prorocentrales</taxon>
        <taxon>Prorocentraceae</taxon>
        <taxon>Prorocentrum</taxon>
    </lineage>
</organism>
<accession>A0ABN9SML5</accession>
<evidence type="ECO:0000313" key="3">
    <source>
        <dbReference type="Proteomes" id="UP001189429"/>
    </source>
</evidence>
<dbReference type="InterPro" id="IPR029063">
    <property type="entry name" value="SAM-dependent_MTases_sf"/>
</dbReference>
<feature type="domain" description="O-methyltransferase C-terminal" evidence="1">
    <location>
        <begin position="71"/>
        <end position="184"/>
    </location>
</feature>
<dbReference type="Gene3D" id="3.40.50.150">
    <property type="entry name" value="Vaccinia Virus protein VP39"/>
    <property type="match status" value="1"/>
</dbReference>
<dbReference type="InterPro" id="IPR001077">
    <property type="entry name" value="COMT_C"/>
</dbReference>
<reference evidence="2" key="1">
    <citation type="submission" date="2023-10" db="EMBL/GenBank/DDBJ databases">
        <authorList>
            <person name="Chen Y."/>
            <person name="Shah S."/>
            <person name="Dougan E. K."/>
            <person name="Thang M."/>
            <person name="Chan C."/>
        </authorList>
    </citation>
    <scope>NUCLEOTIDE SEQUENCE [LARGE SCALE GENOMIC DNA]</scope>
</reference>
<sequence length="225" mass="25308">MAGLRQPRPAARGKYPLNDDVRGLTYRGLSVEDAFAKIYDTNAWGKGSGAGSVPAHCLKWIEFVRRFIRERGVKSVVDLGCGDWQFSPYIYHDLDVEYTGYDVVPRVIEANRAAWGDQGYRFEHLEFSTRVAEIAPADLYILKDVLQHWSSARVSQFLRELLSGSGRSGPARRGHVLVCNCAEPEDWPEDDVLDGGWRPLVASRSPLLEFSPEVLLRFPSQPNAK</sequence>
<evidence type="ECO:0000259" key="1">
    <source>
        <dbReference type="Pfam" id="PF00891"/>
    </source>
</evidence>
<dbReference type="SUPFAM" id="SSF53335">
    <property type="entry name" value="S-adenosyl-L-methionine-dependent methyltransferases"/>
    <property type="match status" value="1"/>
</dbReference>
<keyword evidence="3" id="KW-1185">Reference proteome</keyword>
<dbReference type="CDD" id="cd02440">
    <property type="entry name" value="AdoMet_MTases"/>
    <property type="match status" value="1"/>
</dbReference>